<sequence length="68" mass="7657">MTAAAKKMCAHVIKEVLLPALDATSTFMSYEVLCKQITGQCISNIEKPDYETKLWLEKKFTRANYVAA</sequence>
<protein>
    <submittedName>
        <fullName evidence="2">Uncharacterized protein</fullName>
    </submittedName>
</protein>
<accession>A0A915D1R9</accession>
<reference evidence="2" key="1">
    <citation type="submission" date="2022-11" db="UniProtKB">
        <authorList>
            <consortium name="WormBaseParasite"/>
        </authorList>
    </citation>
    <scope>IDENTIFICATION</scope>
</reference>
<organism evidence="1 2">
    <name type="scientific">Ditylenchus dipsaci</name>
    <dbReference type="NCBI Taxonomy" id="166011"/>
    <lineage>
        <taxon>Eukaryota</taxon>
        <taxon>Metazoa</taxon>
        <taxon>Ecdysozoa</taxon>
        <taxon>Nematoda</taxon>
        <taxon>Chromadorea</taxon>
        <taxon>Rhabditida</taxon>
        <taxon>Tylenchina</taxon>
        <taxon>Tylenchomorpha</taxon>
        <taxon>Sphaerularioidea</taxon>
        <taxon>Anguinidae</taxon>
        <taxon>Anguininae</taxon>
        <taxon>Ditylenchus</taxon>
    </lineage>
</organism>
<dbReference type="WBParaSite" id="jg14635">
    <property type="protein sequence ID" value="jg14635"/>
    <property type="gene ID" value="jg14635"/>
</dbReference>
<name>A0A915D1R9_9BILA</name>
<dbReference type="AlphaFoldDB" id="A0A915D1R9"/>
<dbReference type="Proteomes" id="UP000887574">
    <property type="component" value="Unplaced"/>
</dbReference>
<evidence type="ECO:0000313" key="1">
    <source>
        <dbReference type="Proteomes" id="UP000887574"/>
    </source>
</evidence>
<keyword evidence="1" id="KW-1185">Reference proteome</keyword>
<evidence type="ECO:0000313" key="2">
    <source>
        <dbReference type="WBParaSite" id="jg14635"/>
    </source>
</evidence>
<proteinExistence type="predicted"/>